<keyword evidence="4 7" id="KW-0731">Sigma factor</keyword>
<dbReference type="InterPro" id="IPR013324">
    <property type="entry name" value="RNA_pol_sigma_r3/r4-like"/>
</dbReference>
<sequence>MNPDPTPRREIGEMPGIDHMPNDPDPATPGTDDAVGPTPGGSQVPGGADPGAEGEGDDFEDAGVAVDGFEVPQGGDGGAGVEVDPVVVAARGGDEGAFGVLVQRHRRELHVHCYRMLGNFEEAEDLVQETFLRAWRARESFHGGPLFRAWLYRIATNACLDHLRRVARRVPSAHSYADIPWLQPYPDRLLDQVAPADAEPDAVIVAKETIELAFLATIQLLPPRQRVVLILRDVLDWPADQTAALLDATVPATNSALQRARATLRKNLPPRRAEWSTAEPSEEERALLQRFIDAHERCDVAAAIAMLRDDIRITMPPLPMCYEGLDAIAPLLQEGLTGPGEWRLVPTYANRQPAAATYLRPWGEKEFRAFKIDVLRVVEGRVAEITTFNSTLFPFFDLPPTI</sequence>
<reference evidence="13" key="1">
    <citation type="journal article" date="2019" name="Int. J. Syst. Evol. Microbiol.">
        <title>The Global Catalogue of Microorganisms (GCM) 10K type strain sequencing project: providing services to taxonomists for standard genome sequencing and annotation.</title>
        <authorList>
            <consortium name="The Broad Institute Genomics Platform"/>
            <consortium name="The Broad Institute Genome Sequencing Center for Infectious Disease"/>
            <person name="Wu L."/>
            <person name="Ma J."/>
        </authorList>
    </citation>
    <scope>NUCLEOTIDE SEQUENCE [LARGE SCALE GENOMIC DNA]</scope>
    <source>
        <strain evidence="13">CCUG 49560</strain>
    </source>
</reference>
<keyword evidence="6 7" id="KW-0804">Transcription</keyword>
<evidence type="ECO:0000259" key="11">
    <source>
        <dbReference type="Pfam" id="PF12680"/>
    </source>
</evidence>
<dbReference type="Pfam" id="PF04542">
    <property type="entry name" value="Sigma70_r2"/>
    <property type="match status" value="1"/>
</dbReference>
<dbReference type="EMBL" id="JBHSFN010000013">
    <property type="protein sequence ID" value="MFC4588775.1"/>
    <property type="molecule type" value="Genomic_DNA"/>
</dbReference>
<evidence type="ECO:0000259" key="10">
    <source>
        <dbReference type="Pfam" id="PF08281"/>
    </source>
</evidence>
<dbReference type="InterPro" id="IPR039425">
    <property type="entry name" value="RNA_pol_sigma-70-like"/>
</dbReference>
<evidence type="ECO:0000256" key="2">
    <source>
        <dbReference type="ARBA" id="ARBA00011344"/>
    </source>
</evidence>
<dbReference type="SUPFAM" id="SSF88946">
    <property type="entry name" value="Sigma2 domain of RNA polymerase sigma factors"/>
    <property type="match status" value="1"/>
</dbReference>
<dbReference type="Gene3D" id="3.10.450.50">
    <property type="match status" value="1"/>
</dbReference>
<dbReference type="InterPro" id="IPR007627">
    <property type="entry name" value="RNA_pol_sigma70_r2"/>
</dbReference>
<keyword evidence="13" id="KW-1185">Reference proteome</keyword>
<dbReference type="InterPro" id="IPR036388">
    <property type="entry name" value="WH-like_DNA-bd_sf"/>
</dbReference>
<dbReference type="NCBIfam" id="TIGR02960">
    <property type="entry name" value="SigX5"/>
    <property type="match status" value="1"/>
</dbReference>
<proteinExistence type="inferred from homology"/>
<evidence type="ECO:0000259" key="9">
    <source>
        <dbReference type="Pfam" id="PF04542"/>
    </source>
</evidence>
<dbReference type="InterPro" id="IPR000838">
    <property type="entry name" value="RNA_pol_sigma70_ECF_CS"/>
</dbReference>
<dbReference type="RefSeq" id="WP_380707255.1">
    <property type="nucleotide sequence ID" value="NZ_JBHSFN010000013.1"/>
</dbReference>
<evidence type="ECO:0000313" key="13">
    <source>
        <dbReference type="Proteomes" id="UP001595891"/>
    </source>
</evidence>
<feature type="domain" description="SnoaL-like" evidence="11">
    <location>
        <begin position="289"/>
        <end position="385"/>
    </location>
</feature>
<dbReference type="PROSITE" id="PS01063">
    <property type="entry name" value="SIGMA70_ECF"/>
    <property type="match status" value="1"/>
</dbReference>
<dbReference type="InterPro" id="IPR037401">
    <property type="entry name" value="SnoaL-like"/>
</dbReference>
<organism evidence="12 13">
    <name type="scientific">Sphaerisporangium corydalis</name>
    <dbReference type="NCBI Taxonomy" id="1441875"/>
    <lineage>
        <taxon>Bacteria</taxon>
        <taxon>Bacillati</taxon>
        <taxon>Actinomycetota</taxon>
        <taxon>Actinomycetes</taxon>
        <taxon>Streptosporangiales</taxon>
        <taxon>Streptosporangiaceae</taxon>
        <taxon>Sphaerisporangium</taxon>
    </lineage>
</organism>
<evidence type="ECO:0000313" key="12">
    <source>
        <dbReference type="EMBL" id="MFC4588775.1"/>
    </source>
</evidence>
<dbReference type="Proteomes" id="UP001595891">
    <property type="component" value="Unassembled WGS sequence"/>
</dbReference>
<dbReference type="Gene3D" id="1.10.1740.10">
    <property type="match status" value="1"/>
</dbReference>
<accession>A0ABV9EIK6</accession>
<keyword evidence="5 7" id="KW-0238">DNA-binding</keyword>
<evidence type="ECO:0000256" key="1">
    <source>
        <dbReference type="ARBA" id="ARBA00010641"/>
    </source>
</evidence>
<keyword evidence="3 7" id="KW-0805">Transcription regulation</keyword>
<dbReference type="Pfam" id="PF08281">
    <property type="entry name" value="Sigma70_r4_2"/>
    <property type="match status" value="1"/>
</dbReference>
<keyword evidence="12" id="KW-0548">Nucleotidyltransferase</keyword>
<evidence type="ECO:0000256" key="3">
    <source>
        <dbReference type="ARBA" id="ARBA00023015"/>
    </source>
</evidence>
<comment type="caution">
    <text evidence="12">The sequence shown here is derived from an EMBL/GenBank/DDBJ whole genome shotgun (WGS) entry which is preliminary data.</text>
</comment>
<dbReference type="Gene3D" id="1.10.10.10">
    <property type="entry name" value="Winged helix-like DNA-binding domain superfamily/Winged helix DNA-binding domain"/>
    <property type="match status" value="1"/>
</dbReference>
<evidence type="ECO:0000256" key="8">
    <source>
        <dbReference type="SAM" id="MobiDB-lite"/>
    </source>
</evidence>
<feature type="domain" description="RNA polymerase sigma factor 70 region 4 type 2" evidence="10">
    <location>
        <begin position="213"/>
        <end position="264"/>
    </location>
</feature>
<comment type="subunit">
    <text evidence="2">Interacts transiently with the RNA polymerase catalytic core formed by RpoA, RpoB, RpoC and RpoZ (2 alpha, 1 beta, 1 beta' and 1 omega subunit) to form the RNA polymerase holoenzyme that can initiate transcription.</text>
</comment>
<evidence type="ECO:0000256" key="5">
    <source>
        <dbReference type="ARBA" id="ARBA00023125"/>
    </source>
</evidence>
<dbReference type="PANTHER" id="PTHR43133:SF65">
    <property type="entry name" value="ECF RNA POLYMERASE SIGMA FACTOR SIGG"/>
    <property type="match status" value="1"/>
</dbReference>
<feature type="region of interest" description="Disordered" evidence="8">
    <location>
        <begin position="1"/>
        <end position="60"/>
    </location>
</feature>
<dbReference type="InterPro" id="IPR032710">
    <property type="entry name" value="NTF2-like_dom_sf"/>
</dbReference>
<dbReference type="InterPro" id="IPR013325">
    <property type="entry name" value="RNA_pol_sigma_r2"/>
</dbReference>
<dbReference type="Pfam" id="PF12680">
    <property type="entry name" value="SnoaL_2"/>
    <property type="match status" value="1"/>
</dbReference>
<dbReference type="NCBIfam" id="TIGR02937">
    <property type="entry name" value="sigma70-ECF"/>
    <property type="match status" value="1"/>
</dbReference>
<evidence type="ECO:0000256" key="6">
    <source>
        <dbReference type="ARBA" id="ARBA00023163"/>
    </source>
</evidence>
<dbReference type="InterPro" id="IPR014284">
    <property type="entry name" value="RNA_pol_sigma-70_dom"/>
</dbReference>
<dbReference type="SUPFAM" id="SSF88659">
    <property type="entry name" value="Sigma3 and sigma4 domains of RNA polymerase sigma factors"/>
    <property type="match status" value="1"/>
</dbReference>
<protein>
    <recommendedName>
        <fullName evidence="7">RNA polymerase sigma factor</fullName>
    </recommendedName>
</protein>
<gene>
    <name evidence="12" type="ORF">ACFO8L_21985</name>
</gene>
<feature type="compositionally biased region" description="Basic and acidic residues" evidence="8">
    <location>
        <begin position="1"/>
        <end position="12"/>
    </location>
</feature>
<keyword evidence="12" id="KW-0808">Transferase</keyword>
<comment type="similarity">
    <text evidence="1 7">Belongs to the sigma-70 factor family. ECF subfamily.</text>
</comment>
<evidence type="ECO:0000256" key="7">
    <source>
        <dbReference type="RuleBase" id="RU000716"/>
    </source>
</evidence>
<dbReference type="InterPro" id="IPR014305">
    <property type="entry name" value="RNA_pol_sigma-G_actinobac"/>
</dbReference>
<dbReference type="SUPFAM" id="SSF54427">
    <property type="entry name" value="NTF2-like"/>
    <property type="match status" value="1"/>
</dbReference>
<name>A0ABV9EIK6_9ACTN</name>
<evidence type="ECO:0000256" key="4">
    <source>
        <dbReference type="ARBA" id="ARBA00023082"/>
    </source>
</evidence>
<dbReference type="GO" id="GO:0003899">
    <property type="term" value="F:DNA-directed RNA polymerase activity"/>
    <property type="evidence" value="ECO:0007669"/>
    <property type="project" value="UniProtKB-EC"/>
</dbReference>
<dbReference type="PANTHER" id="PTHR43133">
    <property type="entry name" value="RNA POLYMERASE ECF-TYPE SIGMA FACTO"/>
    <property type="match status" value="1"/>
</dbReference>
<dbReference type="InterPro" id="IPR013249">
    <property type="entry name" value="RNA_pol_sigma70_r4_t2"/>
</dbReference>
<feature type="domain" description="RNA polymerase sigma-70 region 2" evidence="9">
    <location>
        <begin position="101"/>
        <end position="168"/>
    </location>
</feature>
<dbReference type="NCBIfam" id="NF006089">
    <property type="entry name" value="PRK08241.1"/>
    <property type="match status" value="1"/>
</dbReference>